<dbReference type="EMBL" id="UINC01018716">
    <property type="protein sequence ID" value="SVA78865.1"/>
    <property type="molecule type" value="Genomic_DNA"/>
</dbReference>
<reference evidence="1" key="1">
    <citation type="submission" date="2018-05" db="EMBL/GenBank/DDBJ databases">
        <authorList>
            <person name="Lanie J.A."/>
            <person name="Ng W.-L."/>
            <person name="Kazmierczak K.M."/>
            <person name="Andrzejewski T.M."/>
            <person name="Davidsen T.M."/>
            <person name="Wayne K.J."/>
            <person name="Tettelin H."/>
            <person name="Glass J.I."/>
            <person name="Rusch D."/>
            <person name="Podicherti R."/>
            <person name="Tsui H.-C.T."/>
            <person name="Winkler M.E."/>
        </authorList>
    </citation>
    <scope>NUCLEOTIDE SEQUENCE</scope>
</reference>
<protein>
    <submittedName>
        <fullName evidence="1">Uncharacterized protein</fullName>
    </submittedName>
</protein>
<dbReference type="AlphaFoldDB" id="A0A381YPD9"/>
<proteinExistence type="predicted"/>
<sequence>MADMEGDRLEGWVAEWLCSGLQSRGRRFDSGLSLHSFRARLR</sequence>
<evidence type="ECO:0000313" key="1">
    <source>
        <dbReference type="EMBL" id="SVA78865.1"/>
    </source>
</evidence>
<accession>A0A381YPD9</accession>
<name>A0A381YPD9_9ZZZZ</name>
<organism evidence="1">
    <name type="scientific">marine metagenome</name>
    <dbReference type="NCBI Taxonomy" id="408172"/>
    <lineage>
        <taxon>unclassified sequences</taxon>
        <taxon>metagenomes</taxon>
        <taxon>ecological metagenomes</taxon>
    </lineage>
</organism>
<gene>
    <name evidence="1" type="ORF">METZ01_LOCUS131719</name>
</gene>